<keyword evidence="2" id="KW-1185">Reference proteome</keyword>
<dbReference type="Proteomes" id="UP000184529">
    <property type="component" value="Unassembled WGS sequence"/>
</dbReference>
<dbReference type="AlphaFoldDB" id="A0A1M6KK07"/>
<reference evidence="2" key="1">
    <citation type="submission" date="2016-11" db="EMBL/GenBank/DDBJ databases">
        <authorList>
            <person name="Varghese N."/>
            <person name="Submissions S."/>
        </authorList>
    </citation>
    <scope>NUCLEOTIDE SEQUENCE [LARGE SCALE GENOMIC DNA]</scope>
    <source>
        <strain evidence="2">DSM 16057</strain>
    </source>
</reference>
<gene>
    <name evidence="1" type="ORF">SAMN02745219_02897</name>
</gene>
<name>A0A1M6KK07_9FIRM</name>
<accession>A0A1M6KK07</accession>
<protein>
    <submittedName>
        <fullName evidence="1">Uncharacterized protein</fullName>
    </submittedName>
</protein>
<sequence length="190" mass="22565">MPVNYWLPLKKPVPEFYYDLATWCEHLLAIIGPSFPPYLKKFEEEVRNRAAQKENVRPPFFSEGFRIYIFDHRLGTQLVLLDPTGKTAQWCHRFVHGNFRVDQYVYGDGELIGPQIPCEHWDHAFLKEFINSYGFAPIDELGHSWLVVFEGDSLDRWRPIAPWQVAFLLMKFRNKTLINWSEILKDSRYK</sequence>
<dbReference type="EMBL" id="FQZM01000043">
    <property type="protein sequence ID" value="SHJ59294.1"/>
    <property type="molecule type" value="Genomic_DNA"/>
</dbReference>
<organism evidence="1 2">
    <name type="scientific">Desulfofundulus thermosubterraneus DSM 16057</name>
    <dbReference type="NCBI Taxonomy" id="1121432"/>
    <lineage>
        <taxon>Bacteria</taxon>
        <taxon>Bacillati</taxon>
        <taxon>Bacillota</taxon>
        <taxon>Clostridia</taxon>
        <taxon>Eubacteriales</taxon>
        <taxon>Peptococcaceae</taxon>
        <taxon>Desulfofundulus</taxon>
    </lineage>
</organism>
<evidence type="ECO:0000313" key="1">
    <source>
        <dbReference type="EMBL" id="SHJ59294.1"/>
    </source>
</evidence>
<proteinExistence type="predicted"/>
<dbReference type="STRING" id="1121432.SAMN02745219_02897"/>
<evidence type="ECO:0000313" key="2">
    <source>
        <dbReference type="Proteomes" id="UP000184529"/>
    </source>
</evidence>